<dbReference type="AlphaFoldDB" id="A0A921AVT8"/>
<dbReference type="PANTHER" id="PTHR30055">
    <property type="entry name" value="HTH-TYPE TRANSCRIPTIONAL REGULATOR RUTR"/>
    <property type="match status" value="1"/>
</dbReference>
<dbReference type="Pfam" id="PF00440">
    <property type="entry name" value="TetR_N"/>
    <property type="match status" value="1"/>
</dbReference>
<reference evidence="7" key="2">
    <citation type="submission" date="2021-09" db="EMBL/GenBank/DDBJ databases">
        <authorList>
            <person name="Gilroy R."/>
        </authorList>
    </citation>
    <scope>NUCLEOTIDE SEQUENCE</scope>
    <source>
        <strain evidence="7">ChiGjej2B2-19336</strain>
    </source>
</reference>
<gene>
    <name evidence="7" type="ORF">K8W16_04220</name>
</gene>
<comment type="caution">
    <text evidence="7">The sequence shown here is derived from an EMBL/GenBank/DDBJ whole genome shotgun (WGS) entry which is preliminary data.</text>
</comment>
<feature type="region of interest" description="Disordered" evidence="5">
    <location>
        <begin position="1"/>
        <end position="22"/>
    </location>
</feature>
<dbReference type="PRINTS" id="PR00455">
    <property type="entry name" value="HTHTETR"/>
</dbReference>
<dbReference type="PROSITE" id="PS01081">
    <property type="entry name" value="HTH_TETR_1"/>
    <property type="match status" value="1"/>
</dbReference>
<keyword evidence="1" id="KW-0805">Transcription regulation</keyword>
<name>A0A921AVT8_9BACT</name>
<feature type="DNA-binding region" description="H-T-H motif" evidence="4">
    <location>
        <begin position="44"/>
        <end position="63"/>
    </location>
</feature>
<evidence type="ECO:0000313" key="7">
    <source>
        <dbReference type="EMBL" id="HJD96835.1"/>
    </source>
</evidence>
<evidence type="ECO:0000256" key="4">
    <source>
        <dbReference type="PROSITE-ProRule" id="PRU00335"/>
    </source>
</evidence>
<evidence type="ECO:0000256" key="5">
    <source>
        <dbReference type="SAM" id="MobiDB-lite"/>
    </source>
</evidence>
<reference evidence="7" key="1">
    <citation type="journal article" date="2021" name="PeerJ">
        <title>Extensive microbial diversity within the chicken gut microbiome revealed by metagenomics and culture.</title>
        <authorList>
            <person name="Gilroy R."/>
            <person name="Ravi A."/>
            <person name="Getino M."/>
            <person name="Pursley I."/>
            <person name="Horton D.L."/>
            <person name="Alikhan N.F."/>
            <person name="Baker D."/>
            <person name="Gharbi K."/>
            <person name="Hall N."/>
            <person name="Watson M."/>
            <person name="Adriaenssens E.M."/>
            <person name="Foster-Nyarko E."/>
            <person name="Jarju S."/>
            <person name="Secka A."/>
            <person name="Antonio M."/>
            <person name="Oren A."/>
            <person name="Chaudhuri R.R."/>
            <person name="La Ragione R."/>
            <person name="Hildebrand F."/>
            <person name="Pallen M.J."/>
        </authorList>
    </citation>
    <scope>NUCLEOTIDE SEQUENCE</scope>
    <source>
        <strain evidence="7">ChiGjej2B2-19336</strain>
    </source>
</reference>
<dbReference type="InterPro" id="IPR036271">
    <property type="entry name" value="Tet_transcr_reg_TetR-rel_C_sf"/>
</dbReference>
<dbReference type="PANTHER" id="PTHR30055:SF234">
    <property type="entry name" value="HTH-TYPE TRANSCRIPTIONAL REGULATOR BETI"/>
    <property type="match status" value="1"/>
</dbReference>
<proteinExistence type="predicted"/>
<evidence type="ECO:0000313" key="8">
    <source>
        <dbReference type="Proteomes" id="UP000698963"/>
    </source>
</evidence>
<dbReference type="PROSITE" id="PS50977">
    <property type="entry name" value="HTH_TETR_2"/>
    <property type="match status" value="1"/>
</dbReference>
<dbReference type="Proteomes" id="UP000698963">
    <property type="component" value="Unassembled WGS sequence"/>
</dbReference>
<dbReference type="Gene3D" id="1.10.357.10">
    <property type="entry name" value="Tetracycline Repressor, domain 2"/>
    <property type="match status" value="1"/>
</dbReference>
<evidence type="ECO:0000256" key="1">
    <source>
        <dbReference type="ARBA" id="ARBA00023015"/>
    </source>
</evidence>
<dbReference type="EMBL" id="DYZA01000077">
    <property type="protein sequence ID" value="HJD96835.1"/>
    <property type="molecule type" value="Genomic_DNA"/>
</dbReference>
<dbReference type="SUPFAM" id="SSF46689">
    <property type="entry name" value="Homeodomain-like"/>
    <property type="match status" value="1"/>
</dbReference>
<evidence type="ECO:0000259" key="6">
    <source>
        <dbReference type="PROSITE" id="PS50977"/>
    </source>
</evidence>
<dbReference type="SUPFAM" id="SSF48498">
    <property type="entry name" value="Tetracyclin repressor-like, C-terminal domain"/>
    <property type="match status" value="1"/>
</dbReference>
<keyword evidence="3" id="KW-0804">Transcription</keyword>
<sequence length="225" mass="24572">MMENTYNYSRRKRSAPRRDGLSTRGTVLEAAGHVFAEKGYLKATLREICERAGVNGAAVNYYFGGKEALYEEVLVEAHRQLVSMEELNAVMESSGAPEQKLRAFLELVVRAAMKAPELWGLPVLLREVASPSADLPASLVGTALPKLNVVRSLVCEITGFPPDSEGAQEAAAMLLMPCMFLVLFPEKIQVLLLPGFMEKPERLVEAMLAYSLGGLNALKGSFPEP</sequence>
<dbReference type="InterPro" id="IPR001647">
    <property type="entry name" value="HTH_TetR"/>
</dbReference>
<dbReference type="InterPro" id="IPR009057">
    <property type="entry name" value="Homeodomain-like_sf"/>
</dbReference>
<dbReference type="InterPro" id="IPR023772">
    <property type="entry name" value="DNA-bd_HTH_TetR-type_CS"/>
</dbReference>
<dbReference type="InterPro" id="IPR050109">
    <property type="entry name" value="HTH-type_TetR-like_transc_reg"/>
</dbReference>
<dbReference type="GO" id="GO:0000976">
    <property type="term" value="F:transcription cis-regulatory region binding"/>
    <property type="evidence" value="ECO:0007669"/>
    <property type="project" value="TreeGrafter"/>
</dbReference>
<feature type="domain" description="HTH tetR-type" evidence="6">
    <location>
        <begin position="21"/>
        <end position="81"/>
    </location>
</feature>
<evidence type="ECO:0000256" key="2">
    <source>
        <dbReference type="ARBA" id="ARBA00023125"/>
    </source>
</evidence>
<protein>
    <submittedName>
        <fullName evidence="7">TetR/AcrR family transcriptional regulator</fullName>
    </submittedName>
</protein>
<dbReference type="GO" id="GO:0003700">
    <property type="term" value="F:DNA-binding transcription factor activity"/>
    <property type="evidence" value="ECO:0007669"/>
    <property type="project" value="TreeGrafter"/>
</dbReference>
<dbReference type="RefSeq" id="WP_304121412.1">
    <property type="nucleotide sequence ID" value="NZ_DYZA01000077.1"/>
</dbReference>
<dbReference type="Gene3D" id="1.10.10.60">
    <property type="entry name" value="Homeodomain-like"/>
    <property type="match status" value="1"/>
</dbReference>
<organism evidence="7 8">
    <name type="scientific">Mailhella massiliensis</name>
    <dbReference type="NCBI Taxonomy" id="1903261"/>
    <lineage>
        <taxon>Bacteria</taxon>
        <taxon>Pseudomonadati</taxon>
        <taxon>Thermodesulfobacteriota</taxon>
        <taxon>Desulfovibrionia</taxon>
        <taxon>Desulfovibrionales</taxon>
        <taxon>Desulfovibrionaceae</taxon>
        <taxon>Mailhella</taxon>
    </lineage>
</organism>
<evidence type="ECO:0000256" key="3">
    <source>
        <dbReference type="ARBA" id="ARBA00023163"/>
    </source>
</evidence>
<keyword evidence="2 4" id="KW-0238">DNA-binding</keyword>
<accession>A0A921AVT8</accession>